<dbReference type="Proteomes" id="UP001195483">
    <property type="component" value="Unassembled WGS sequence"/>
</dbReference>
<feature type="region of interest" description="Disordered" evidence="1">
    <location>
        <begin position="65"/>
        <end position="84"/>
    </location>
</feature>
<evidence type="ECO:0000313" key="2">
    <source>
        <dbReference type="EMBL" id="KAK3575902.1"/>
    </source>
</evidence>
<gene>
    <name evidence="2" type="ORF">CHS0354_000177</name>
</gene>
<name>A0AAE0RLX8_9BIVA</name>
<proteinExistence type="predicted"/>
<protein>
    <submittedName>
        <fullName evidence="2">Uncharacterized protein</fullName>
    </submittedName>
</protein>
<reference evidence="2" key="1">
    <citation type="journal article" date="2021" name="Genome Biol. Evol.">
        <title>A High-Quality Reference Genome for a Parasitic Bivalve with Doubly Uniparental Inheritance (Bivalvia: Unionida).</title>
        <authorList>
            <person name="Smith C.H."/>
        </authorList>
    </citation>
    <scope>NUCLEOTIDE SEQUENCE</scope>
    <source>
        <strain evidence="2">CHS0354</strain>
    </source>
</reference>
<keyword evidence="3" id="KW-1185">Reference proteome</keyword>
<accession>A0AAE0RLX8</accession>
<evidence type="ECO:0000313" key="3">
    <source>
        <dbReference type="Proteomes" id="UP001195483"/>
    </source>
</evidence>
<dbReference type="AlphaFoldDB" id="A0AAE0RLX8"/>
<dbReference type="EMBL" id="JAEAOA010000057">
    <property type="protein sequence ID" value="KAK3575902.1"/>
    <property type="molecule type" value="Genomic_DNA"/>
</dbReference>
<comment type="caution">
    <text evidence="2">The sequence shown here is derived from an EMBL/GenBank/DDBJ whole genome shotgun (WGS) entry which is preliminary data.</text>
</comment>
<organism evidence="2 3">
    <name type="scientific">Potamilus streckersoni</name>
    <dbReference type="NCBI Taxonomy" id="2493646"/>
    <lineage>
        <taxon>Eukaryota</taxon>
        <taxon>Metazoa</taxon>
        <taxon>Spiralia</taxon>
        <taxon>Lophotrochozoa</taxon>
        <taxon>Mollusca</taxon>
        <taxon>Bivalvia</taxon>
        <taxon>Autobranchia</taxon>
        <taxon>Heteroconchia</taxon>
        <taxon>Palaeoheterodonta</taxon>
        <taxon>Unionida</taxon>
        <taxon>Unionoidea</taxon>
        <taxon>Unionidae</taxon>
        <taxon>Ambleminae</taxon>
        <taxon>Lampsilini</taxon>
        <taxon>Potamilus</taxon>
    </lineage>
</organism>
<reference evidence="2" key="3">
    <citation type="submission" date="2023-05" db="EMBL/GenBank/DDBJ databases">
        <authorList>
            <person name="Smith C.H."/>
        </authorList>
    </citation>
    <scope>NUCLEOTIDE SEQUENCE</scope>
    <source>
        <strain evidence="2">CHS0354</strain>
        <tissue evidence="2">Mantle</tissue>
    </source>
</reference>
<sequence>MNHNQVLTFPSKQGTVQVALPTAPETPSPHTPRLKKITLPTFAITKRLHNFLSCRAITFKQSSCKQNKSRDRPGRSAHCNLPPRSRKGAVRRLCLLSHKAPPDNAILFEVNGPYLTSTDHLFGTECSYTYATTTDLFGTQDLLGDPPSKFNNYSQNTPTLKSGLPTTTTIGILFEYQNVTVIKEPDGTSENSNSEELRPSIKKNLIYEEFAKGQRSNESMRPSTRTKDPALRLSASLTKQCRPEGATSSEIRVFFQTGHCRCKCDYNICSSSSSSMVIWTYMVECPHTYKKIIIITNSDFDMVRCGVKNELVSKEWGSQCQLQGNGRKHISSQRMWDKQTLIILAEQNKD</sequence>
<reference evidence="2" key="2">
    <citation type="journal article" date="2021" name="Genome Biol. Evol.">
        <title>Developing a high-quality reference genome for a parasitic bivalve with doubly uniparental inheritance (Bivalvia: Unionida).</title>
        <authorList>
            <person name="Smith C.H."/>
        </authorList>
    </citation>
    <scope>NUCLEOTIDE SEQUENCE</scope>
    <source>
        <strain evidence="2">CHS0354</strain>
        <tissue evidence="2">Mantle</tissue>
    </source>
</reference>
<evidence type="ECO:0000256" key="1">
    <source>
        <dbReference type="SAM" id="MobiDB-lite"/>
    </source>
</evidence>